<dbReference type="Gene3D" id="1.50.10.10">
    <property type="match status" value="1"/>
</dbReference>
<dbReference type="SUPFAM" id="SSF158745">
    <property type="entry name" value="LanC-like"/>
    <property type="match status" value="1"/>
</dbReference>
<dbReference type="GO" id="GO:0005886">
    <property type="term" value="C:plasma membrane"/>
    <property type="evidence" value="ECO:0007669"/>
    <property type="project" value="TreeGrafter"/>
</dbReference>
<dbReference type="AlphaFoldDB" id="C1MI07"/>
<evidence type="ECO:0000313" key="3">
    <source>
        <dbReference type="EMBL" id="EEH60835.1"/>
    </source>
</evidence>
<accession>C1MI07</accession>
<dbReference type="PANTHER" id="PTHR12736">
    <property type="entry name" value="LANC-LIKE PROTEIN"/>
    <property type="match status" value="1"/>
</dbReference>
<dbReference type="GO" id="GO:0005975">
    <property type="term" value="P:carbohydrate metabolic process"/>
    <property type="evidence" value="ECO:0007669"/>
    <property type="project" value="InterPro"/>
</dbReference>
<comment type="similarity">
    <text evidence="1">Belongs to the LanC-like protein family.</text>
</comment>
<keyword evidence="2" id="KW-0862">Zinc</keyword>
<dbReference type="GO" id="GO:0031179">
    <property type="term" value="P:peptide modification"/>
    <property type="evidence" value="ECO:0007669"/>
    <property type="project" value="InterPro"/>
</dbReference>
<dbReference type="OMA" id="YLHRANC"/>
<dbReference type="OrthoDB" id="10257263at2759"/>
<feature type="non-terminal residue" evidence="3">
    <location>
        <position position="135"/>
    </location>
</feature>
<proteinExistence type="inferred from homology"/>
<feature type="binding site" evidence="2">
    <location>
        <position position="57"/>
    </location>
    <ligand>
        <name>Zn(2+)</name>
        <dbReference type="ChEBI" id="CHEBI:29105"/>
    </ligand>
</feature>
<keyword evidence="4" id="KW-1185">Reference proteome</keyword>
<feature type="non-terminal residue" evidence="3">
    <location>
        <position position="1"/>
    </location>
</feature>
<dbReference type="Pfam" id="PF05147">
    <property type="entry name" value="LANC_like"/>
    <property type="match status" value="1"/>
</dbReference>
<dbReference type="InterPro" id="IPR007822">
    <property type="entry name" value="LANC-like"/>
</dbReference>
<dbReference type="PRINTS" id="PR01950">
    <property type="entry name" value="LANCSUPER"/>
</dbReference>
<evidence type="ECO:0000256" key="2">
    <source>
        <dbReference type="PIRSR" id="PIRSR607822-1"/>
    </source>
</evidence>
<dbReference type="PANTHER" id="PTHR12736:SF7">
    <property type="entry name" value="LANC-LIKE PROTEIN 3"/>
    <property type="match status" value="1"/>
</dbReference>
<gene>
    <name evidence="3" type="ORF">MICPUCDRAFT_11308</name>
</gene>
<dbReference type="GO" id="GO:0046872">
    <property type="term" value="F:metal ion binding"/>
    <property type="evidence" value="ECO:0007669"/>
    <property type="project" value="UniProtKB-KW"/>
</dbReference>
<dbReference type="KEGG" id="mpp:MICPUCDRAFT_11308"/>
<dbReference type="GeneID" id="9680936"/>
<name>C1MI07_MICPC</name>
<evidence type="ECO:0000313" key="4">
    <source>
        <dbReference type="Proteomes" id="UP000001876"/>
    </source>
</evidence>
<keyword evidence="2" id="KW-0479">Metal-binding</keyword>
<feature type="binding site" evidence="2">
    <location>
        <position position="6"/>
    </location>
    <ligand>
        <name>Zn(2+)</name>
        <dbReference type="ChEBI" id="CHEBI:29105"/>
    </ligand>
</feature>
<dbReference type="PRINTS" id="PR01951">
    <property type="entry name" value="LANCEUKARYTE"/>
</dbReference>
<reference evidence="3 4" key="1">
    <citation type="journal article" date="2009" name="Science">
        <title>Green evolution and dynamic adaptations revealed by genomes of the marine picoeukaryotes Micromonas.</title>
        <authorList>
            <person name="Worden A.Z."/>
            <person name="Lee J.H."/>
            <person name="Mock T."/>
            <person name="Rouze P."/>
            <person name="Simmons M.P."/>
            <person name="Aerts A.L."/>
            <person name="Allen A.E."/>
            <person name="Cuvelier M.L."/>
            <person name="Derelle E."/>
            <person name="Everett M.V."/>
            <person name="Foulon E."/>
            <person name="Grimwood J."/>
            <person name="Gundlach H."/>
            <person name="Henrissat B."/>
            <person name="Napoli C."/>
            <person name="McDonald S.M."/>
            <person name="Parker M.S."/>
            <person name="Rombauts S."/>
            <person name="Salamov A."/>
            <person name="Von Dassow P."/>
            <person name="Badger J.H."/>
            <person name="Coutinho P.M."/>
            <person name="Demir E."/>
            <person name="Dubchak I."/>
            <person name="Gentemann C."/>
            <person name="Eikrem W."/>
            <person name="Gready J.E."/>
            <person name="John U."/>
            <person name="Lanier W."/>
            <person name="Lindquist E.A."/>
            <person name="Lucas S."/>
            <person name="Mayer K.F."/>
            <person name="Moreau H."/>
            <person name="Not F."/>
            <person name="Otillar R."/>
            <person name="Panaud O."/>
            <person name="Pangilinan J."/>
            <person name="Paulsen I."/>
            <person name="Piegu B."/>
            <person name="Poliakov A."/>
            <person name="Robbens S."/>
            <person name="Schmutz J."/>
            <person name="Toulza E."/>
            <person name="Wyss T."/>
            <person name="Zelensky A."/>
            <person name="Zhou K."/>
            <person name="Armbrust E.V."/>
            <person name="Bhattacharya D."/>
            <person name="Goodenough U.W."/>
            <person name="Van de Peer Y."/>
            <person name="Grigoriev I.V."/>
        </authorList>
    </citation>
    <scope>NUCLEOTIDE SEQUENCE [LARGE SCALE GENOMIC DNA]</scope>
    <source>
        <strain evidence="3 4">CCMP1545</strain>
    </source>
</reference>
<dbReference type="CDD" id="cd04794">
    <property type="entry name" value="euk_LANCL"/>
    <property type="match status" value="1"/>
</dbReference>
<dbReference type="Proteomes" id="UP000001876">
    <property type="component" value="Unassembled WGS sequence"/>
</dbReference>
<organism evidence="4">
    <name type="scientific">Micromonas pusilla (strain CCMP1545)</name>
    <name type="common">Picoplanktonic green alga</name>
    <dbReference type="NCBI Taxonomy" id="564608"/>
    <lineage>
        <taxon>Eukaryota</taxon>
        <taxon>Viridiplantae</taxon>
        <taxon>Chlorophyta</taxon>
        <taxon>Mamiellophyceae</taxon>
        <taxon>Mamiellales</taxon>
        <taxon>Mamiellaceae</taxon>
        <taxon>Micromonas</taxon>
    </lineage>
</organism>
<sequence>KLVQWCHGAGGFAPVLAHAISHPGPCVAPARAYHSPLCKTAEVVWRRGVLRKGCGLCHGVAGNGYAFLSVYRVTKDARSLARAKRFARYCAKHAVESSRDADRPSSLFEGLAGVVVFLADTLAPETSWFPGFELP</sequence>
<dbReference type="RefSeq" id="XP_003055583.1">
    <property type="nucleotide sequence ID" value="XM_003055537.1"/>
</dbReference>
<feature type="binding site" evidence="2">
    <location>
        <position position="58"/>
    </location>
    <ligand>
        <name>Zn(2+)</name>
        <dbReference type="ChEBI" id="CHEBI:29105"/>
    </ligand>
</feature>
<dbReference type="EMBL" id="GG663735">
    <property type="protein sequence ID" value="EEH60835.1"/>
    <property type="molecule type" value="Genomic_DNA"/>
</dbReference>
<dbReference type="InterPro" id="IPR012341">
    <property type="entry name" value="6hp_glycosidase-like_sf"/>
</dbReference>
<dbReference type="InterPro" id="IPR020464">
    <property type="entry name" value="LanC-like_prot_euk"/>
</dbReference>
<dbReference type="eggNOG" id="KOG2787">
    <property type="taxonomic scope" value="Eukaryota"/>
</dbReference>
<evidence type="ECO:0000256" key="1">
    <source>
        <dbReference type="ARBA" id="ARBA00007179"/>
    </source>
</evidence>
<protein>
    <submittedName>
        <fullName evidence="3">Predicted protein</fullName>
    </submittedName>
</protein>